<sequence length="167" mass="18605">DDIENEISSTKACEQTVAPVCGLDGFTYTNQCIAESQRVQINHDGACKDVQQLLDADIPSPPPKTDTTATNTSNTKTDVIASGKPLDLSWLEHVKRFAKKEQSIIPVTIQECRIGGKYLYYKTGDFSVLYDHESELVCFPNNDLGDFCPSYFTKDNIIKGCTTIWQK</sequence>
<protein>
    <recommendedName>
        <fullName evidence="1">Kazal-like domain-containing protein</fullName>
    </recommendedName>
</protein>
<gene>
    <name evidence="2" type="ORF">COU30_03980</name>
</gene>
<dbReference type="EMBL" id="PFBW01000175">
    <property type="protein sequence ID" value="PIR77158.1"/>
    <property type="molecule type" value="Genomic_DNA"/>
</dbReference>
<dbReference type="InterPro" id="IPR036058">
    <property type="entry name" value="Kazal_dom_sf"/>
</dbReference>
<reference evidence="3" key="1">
    <citation type="submission" date="2017-09" db="EMBL/GenBank/DDBJ databases">
        <title>Depth-based differentiation of microbial function through sediment-hosted aquifers and enrichment of novel symbionts in the deep terrestrial subsurface.</title>
        <authorList>
            <person name="Probst A.J."/>
            <person name="Ladd B."/>
            <person name="Jarett J.K."/>
            <person name="Geller-Mcgrath D.E."/>
            <person name="Sieber C.M.K."/>
            <person name="Emerson J.B."/>
            <person name="Anantharaman K."/>
            <person name="Thomas B.C."/>
            <person name="Malmstrom R."/>
            <person name="Stieglmeier M."/>
            <person name="Klingl A."/>
            <person name="Woyke T."/>
            <person name="Ryan C.M."/>
            <person name="Banfield J.F."/>
        </authorList>
    </citation>
    <scope>NUCLEOTIDE SEQUENCE [LARGE SCALE GENOMIC DNA]</scope>
</reference>
<proteinExistence type="predicted"/>
<organism evidence="2 3">
    <name type="scientific">Candidatus Magasanikbacteria bacterium CG10_big_fil_rev_8_21_14_0_10_38_6</name>
    <dbReference type="NCBI Taxonomy" id="1974647"/>
    <lineage>
        <taxon>Bacteria</taxon>
        <taxon>Candidatus Magasanikiibacteriota</taxon>
    </lineage>
</organism>
<dbReference type="AlphaFoldDB" id="A0A2M6P0F3"/>
<dbReference type="InterPro" id="IPR002350">
    <property type="entry name" value="Kazal_dom"/>
</dbReference>
<accession>A0A2M6P0F3</accession>
<evidence type="ECO:0000313" key="3">
    <source>
        <dbReference type="Proteomes" id="UP000228528"/>
    </source>
</evidence>
<dbReference type="Proteomes" id="UP000228528">
    <property type="component" value="Unassembled WGS sequence"/>
</dbReference>
<name>A0A2M6P0F3_9BACT</name>
<feature type="non-terminal residue" evidence="2">
    <location>
        <position position="1"/>
    </location>
</feature>
<evidence type="ECO:0000313" key="2">
    <source>
        <dbReference type="EMBL" id="PIR77158.1"/>
    </source>
</evidence>
<evidence type="ECO:0000259" key="1">
    <source>
        <dbReference type="PROSITE" id="PS51465"/>
    </source>
</evidence>
<dbReference type="SMART" id="SM00280">
    <property type="entry name" value="KAZAL"/>
    <property type="match status" value="1"/>
</dbReference>
<dbReference type="Gene3D" id="3.30.60.30">
    <property type="match status" value="1"/>
</dbReference>
<feature type="domain" description="Kazal-like" evidence="1">
    <location>
        <begin position="1"/>
        <end position="49"/>
    </location>
</feature>
<comment type="caution">
    <text evidence="2">The sequence shown here is derived from an EMBL/GenBank/DDBJ whole genome shotgun (WGS) entry which is preliminary data.</text>
</comment>
<dbReference type="PROSITE" id="PS51465">
    <property type="entry name" value="KAZAL_2"/>
    <property type="match status" value="1"/>
</dbReference>
<dbReference type="SUPFAM" id="SSF100895">
    <property type="entry name" value="Kazal-type serine protease inhibitors"/>
    <property type="match status" value="1"/>
</dbReference>
<dbReference type="Pfam" id="PF00050">
    <property type="entry name" value="Kazal_1"/>
    <property type="match status" value="1"/>
</dbReference>